<name>A0A521D2T4_9SPHI</name>
<dbReference type="Proteomes" id="UP000315971">
    <property type="component" value="Unassembled WGS sequence"/>
</dbReference>
<dbReference type="OrthoDB" id="9804804at2"/>
<reference evidence="3 4" key="1">
    <citation type="submission" date="2017-05" db="EMBL/GenBank/DDBJ databases">
        <authorList>
            <person name="Varghese N."/>
            <person name="Submissions S."/>
        </authorList>
    </citation>
    <scope>NUCLEOTIDE SEQUENCE [LARGE SCALE GENOMIC DNA]</scope>
    <source>
        <strain evidence="3 4">DSM 21342</strain>
    </source>
</reference>
<dbReference type="Pfam" id="PF11127">
    <property type="entry name" value="YgaP-like_TM"/>
    <property type="match status" value="1"/>
</dbReference>
<evidence type="ECO:0000313" key="4">
    <source>
        <dbReference type="Proteomes" id="UP000315971"/>
    </source>
</evidence>
<gene>
    <name evidence="3" type="ORF">SAMN06265350_105220</name>
</gene>
<dbReference type="InterPro" id="IPR021309">
    <property type="entry name" value="YgaP-like_TM"/>
</dbReference>
<protein>
    <recommendedName>
        <fullName evidence="2">Inner membrane protein YgaP-like transmembrane domain-containing protein</fullName>
    </recommendedName>
</protein>
<accession>A0A521D2T4</accession>
<evidence type="ECO:0000256" key="1">
    <source>
        <dbReference type="SAM" id="Phobius"/>
    </source>
</evidence>
<organism evidence="3 4">
    <name type="scientific">Solitalea koreensis</name>
    <dbReference type="NCBI Taxonomy" id="543615"/>
    <lineage>
        <taxon>Bacteria</taxon>
        <taxon>Pseudomonadati</taxon>
        <taxon>Bacteroidota</taxon>
        <taxon>Sphingobacteriia</taxon>
        <taxon>Sphingobacteriales</taxon>
        <taxon>Sphingobacteriaceae</taxon>
        <taxon>Solitalea</taxon>
    </lineage>
</organism>
<evidence type="ECO:0000313" key="3">
    <source>
        <dbReference type="EMBL" id="SMO66005.1"/>
    </source>
</evidence>
<proteinExistence type="predicted"/>
<keyword evidence="4" id="KW-1185">Reference proteome</keyword>
<dbReference type="AlphaFoldDB" id="A0A521D2T4"/>
<keyword evidence="1" id="KW-1133">Transmembrane helix</keyword>
<evidence type="ECO:0000259" key="2">
    <source>
        <dbReference type="Pfam" id="PF11127"/>
    </source>
</evidence>
<keyword evidence="1" id="KW-0812">Transmembrane</keyword>
<feature type="transmembrane region" description="Helical" evidence="1">
    <location>
        <begin position="32"/>
        <end position="59"/>
    </location>
</feature>
<dbReference type="RefSeq" id="WP_142603850.1">
    <property type="nucleotide sequence ID" value="NZ_FXSZ01000005.1"/>
</dbReference>
<keyword evidence="1" id="KW-0472">Membrane</keyword>
<dbReference type="EMBL" id="FXSZ01000005">
    <property type="protein sequence ID" value="SMO66005.1"/>
    <property type="molecule type" value="Genomic_DNA"/>
</dbReference>
<sequence length="69" mass="7780">MKHNMGIADRLIRLIIAALIIFMYYTNVLNGIWATVLLFLSGVMILTSTIGFCPLYAPFKIKTCAKEKI</sequence>
<feature type="transmembrane region" description="Helical" evidence="1">
    <location>
        <begin position="7"/>
        <end position="26"/>
    </location>
</feature>
<feature type="domain" description="Inner membrane protein YgaP-like transmembrane" evidence="2">
    <location>
        <begin position="1"/>
        <end position="66"/>
    </location>
</feature>